<dbReference type="AlphaFoldDB" id="A0A5C5UHU3"/>
<comment type="caution">
    <text evidence="4">The sequence shown here is derived from an EMBL/GenBank/DDBJ whole genome shotgun (WGS) entry which is preliminary data.</text>
</comment>
<feature type="signal peptide" evidence="2">
    <location>
        <begin position="1"/>
        <end position="25"/>
    </location>
</feature>
<reference evidence="4 5" key="1">
    <citation type="submission" date="2019-08" db="EMBL/GenBank/DDBJ databases">
        <authorList>
            <person name="Lei W."/>
        </authorList>
    </citation>
    <scope>NUCLEOTIDE SEQUENCE [LARGE SCALE GENOMIC DNA]</scope>
    <source>
        <strain evidence="4 5">CCUG 58627</strain>
    </source>
</reference>
<dbReference type="RefSeq" id="WP_146324496.1">
    <property type="nucleotide sequence ID" value="NZ_BAABLR010000071.1"/>
</dbReference>
<accession>A0A5C5UHU3</accession>
<evidence type="ECO:0000313" key="5">
    <source>
        <dbReference type="Proteomes" id="UP000320791"/>
    </source>
</evidence>
<dbReference type="OrthoDB" id="3268346at2"/>
<dbReference type="Pfam" id="PF14016">
    <property type="entry name" value="DUF4232"/>
    <property type="match status" value="1"/>
</dbReference>
<proteinExistence type="predicted"/>
<protein>
    <submittedName>
        <fullName evidence="4">DUF4232 domain-containing protein</fullName>
    </submittedName>
</protein>
<organism evidence="4 5">
    <name type="scientific">Corynebacterium canis</name>
    <dbReference type="NCBI Taxonomy" id="679663"/>
    <lineage>
        <taxon>Bacteria</taxon>
        <taxon>Bacillati</taxon>
        <taxon>Actinomycetota</taxon>
        <taxon>Actinomycetes</taxon>
        <taxon>Mycobacteriales</taxon>
        <taxon>Corynebacteriaceae</taxon>
        <taxon>Corynebacterium</taxon>
    </lineage>
</organism>
<evidence type="ECO:0000259" key="3">
    <source>
        <dbReference type="Pfam" id="PF14016"/>
    </source>
</evidence>
<dbReference type="Proteomes" id="UP000320791">
    <property type="component" value="Unassembled WGS sequence"/>
</dbReference>
<evidence type="ECO:0000313" key="4">
    <source>
        <dbReference type="EMBL" id="TWT24960.1"/>
    </source>
</evidence>
<keyword evidence="2" id="KW-0732">Signal</keyword>
<feature type="domain" description="DUF4232" evidence="3">
    <location>
        <begin position="61"/>
        <end position="186"/>
    </location>
</feature>
<evidence type="ECO:0000256" key="1">
    <source>
        <dbReference type="SAM" id="MobiDB-lite"/>
    </source>
</evidence>
<dbReference type="EMBL" id="VOHM01000014">
    <property type="protein sequence ID" value="TWT24960.1"/>
    <property type="molecule type" value="Genomic_DNA"/>
</dbReference>
<gene>
    <name evidence="4" type="ORF">FRX94_07410</name>
</gene>
<keyword evidence="5" id="KW-1185">Reference proteome</keyword>
<evidence type="ECO:0000256" key="2">
    <source>
        <dbReference type="SAM" id="SignalP"/>
    </source>
</evidence>
<feature type="region of interest" description="Disordered" evidence="1">
    <location>
        <begin position="28"/>
        <end position="74"/>
    </location>
</feature>
<feature type="compositionally biased region" description="Polar residues" evidence="1">
    <location>
        <begin position="28"/>
        <end position="72"/>
    </location>
</feature>
<sequence length="197" mass="20292">MSNHISNMRPIGYTAMLVLATTLTACGPQSTAPPSSNTQSETPQASVPQHSHTTRGNSANCSAEQLSATASDSEGAAGSTFYTITLNNTGDSECSLSGYPGVSLVDAQENQLGAPAGRESGDPGTPVTLPPGGNAAFTLRILNALAYEPKTCSATDTAVNLKIYPPEEHGWILLPFTATTCTNPDIVILKVSGVRAP</sequence>
<feature type="chain" id="PRO_5038393118" evidence="2">
    <location>
        <begin position="26"/>
        <end position="197"/>
    </location>
</feature>
<name>A0A5C5UHU3_9CORY</name>
<dbReference type="InterPro" id="IPR025326">
    <property type="entry name" value="DUF4232"/>
</dbReference>